<evidence type="ECO:0000313" key="2">
    <source>
        <dbReference type="EMBL" id="RCH80085.1"/>
    </source>
</evidence>
<evidence type="ECO:0000313" key="3">
    <source>
        <dbReference type="Proteomes" id="UP000252139"/>
    </source>
</evidence>
<dbReference type="Proteomes" id="UP000252139">
    <property type="component" value="Unassembled WGS sequence"/>
</dbReference>
<dbReference type="EMBL" id="PJQL01004107">
    <property type="protein sequence ID" value="RCH80085.1"/>
    <property type="molecule type" value="Genomic_DNA"/>
</dbReference>
<accession>A0A367IR00</accession>
<feature type="chain" id="PRO_5017025062" evidence="1">
    <location>
        <begin position="23"/>
        <end position="66"/>
    </location>
</feature>
<reference evidence="2 3" key="1">
    <citation type="journal article" date="2018" name="G3 (Bethesda)">
        <title>Phylogenetic and Phylogenomic Definition of Rhizopus Species.</title>
        <authorList>
            <person name="Gryganskyi A.P."/>
            <person name="Golan J."/>
            <person name="Dolatabadi S."/>
            <person name="Mondo S."/>
            <person name="Robb S."/>
            <person name="Idnurm A."/>
            <person name="Muszewska A."/>
            <person name="Steczkiewicz K."/>
            <person name="Masonjones S."/>
            <person name="Liao H.L."/>
            <person name="Gajdeczka M.T."/>
            <person name="Anike F."/>
            <person name="Vuek A."/>
            <person name="Anishchenko I.M."/>
            <person name="Voigt K."/>
            <person name="de Hoog G.S."/>
            <person name="Smith M.E."/>
            <person name="Heitman J."/>
            <person name="Vilgalys R."/>
            <person name="Stajich J.E."/>
        </authorList>
    </citation>
    <scope>NUCLEOTIDE SEQUENCE [LARGE SCALE GENOMIC DNA]</scope>
    <source>
        <strain evidence="2 3">CBS 357.93</strain>
    </source>
</reference>
<proteinExistence type="predicted"/>
<protein>
    <submittedName>
        <fullName evidence="2">Uncharacterized protein</fullName>
    </submittedName>
</protein>
<sequence length="66" mass="7280">MRPIYYILTFFIVLCAISVVNASNNLERKHITRSIPSDSSSSSKTTSKTEPIFALVVVIALGSLMF</sequence>
<name>A0A367IR00_RHIAZ</name>
<evidence type="ECO:0000256" key="1">
    <source>
        <dbReference type="SAM" id="SignalP"/>
    </source>
</evidence>
<feature type="signal peptide" evidence="1">
    <location>
        <begin position="1"/>
        <end position="22"/>
    </location>
</feature>
<keyword evidence="3" id="KW-1185">Reference proteome</keyword>
<gene>
    <name evidence="2" type="ORF">CU097_003571</name>
</gene>
<keyword evidence="1" id="KW-0732">Signal</keyword>
<dbReference type="AlphaFoldDB" id="A0A367IR00"/>
<organism evidence="2 3">
    <name type="scientific">Rhizopus azygosporus</name>
    <name type="common">Rhizopus microsporus var. azygosporus</name>
    <dbReference type="NCBI Taxonomy" id="86630"/>
    <lineage>
        <taxon>Eukaryota</taxon>
        <taxon>Fungi</taxon>
        <taxon>Fungi incertae sedis</taxon>
        <taxon>Mucoromycota</taxon>
        <taxon>Mucoromycotina</taxon>
        <taxon>Mucoromycetes</taxon>
        <taxon>Mucorales</taxon>
        <taxon>Mucorineae</taxon>
        <taxon>Rhizopodaceae</taxon>
        <taxon>Rhizopus</taxon>
    </lineage>
</organism>
<comment type="caution">
    <text evidence="2">The sequence shown here is derived from an EMBL/GenBank/DDBJ whole genome shotgun (WGS) entry which is preliminary data.</text>
</comment>